<protein>
    <recommendedName>
        <fullName evidence="1">Putative acyltransferase ACT14924-like acyltransferase domain-containing protein</fullName>
    </recommendedName>
</protein>
<organism evidence="2 3">
    <name type="scientific">Muribaculum intestinale</name>
    <dbReference type="NCBI Taxonomy" id="1796646"/>
    <lineage>
        <taxon>Bacteria</taxon>
        <taxon>Pseudomonadati</taxon>
        <taxon>Bacteroidota</taxon>
        <taxon>Bacteroidia</taxon>
        <taxon>Bacteroidales</taxon>
        <taxon>Muribaculaceae</taxon>
        <taxon>Muribaculum</taxon>
    </lineage>
</organism>
<dbReference type="InterPro" id="IPR045746">
    <property type="entry name" value="ACT14924-like_Acyltransf_dom"/>
</dbReference>
<dbReference type="KEGG" id="pary:A4V02_08305"/>
<dbReference type="GeneID" id="65536860"/>
<sequence length="299" mass="34472">MNVQNEDSKEPTTDSLHVDVEAVINTRLPRYRRFIPRCAINWLKKTICQDELNGILDRTKGTRNAQFCGSVLRDLNVKYTTEGTLPDPAKQKVIIVCNHPLGALDGITMIHWAAATYGPDIHFIVNDILTVIKPLEDIFLPVNLYGRQSRHSSTDIDAVFRSNTPIIMFPAGLVSRKRRNGIISDLKWHKMFVNKAIQYERDIIPVYFDAQNSPFFYNFAKFRLRIGLRFNFEMMYLPREIFRSRNACFRLVVGDPIAWQSLEGGRKASRQAQKIKKILYSLSNQPFLPDDDDDQSECD</sequence>
<proteinExistence type="predicted"/>
<accession>A0A1Z2XIB4</accession>
<dbReference type="RefSeq" id="WP_068961036.1">
    <property type="nucleotide sequence ID" value="NZ_CAJTAP010000014.1"/>
</dbReference>
<evidence type="ECO:0000259" key="1">
    <source>
        <dbReference type="Pfam" id="PF19576"/>
    </source>
</evidence>
<dbReference type="Proteomes" id="UP000186351">
    <property type="component" value="Chromosome"/>
</dbReference>
<dbReference type="OrthoDB" id="1113830at2"/>
<gene>
    <name evidence="2" type="ORF">A4V02_08305</name>
</gene>
<keyword evidence="3" id="KW-1185">Reference proteome</keyword>
<evidence type="ECO:0000313" key="2">
    <source>
        <dbReference type="EMBL" id="ANU63731.1"/>
    </source>
</evidence>
<dbReference type="Pfam" id="PF19576">
    <property type="entry name" value="Acyltransf_2"/>
    <property type="match status" value="1"/>
</dbReference>
<dbReference type="STRING" id="1796646.A4V02_08305"/>
<evidence type="ECO:0000313" key="3">
    <source>
        <dbReference type="Proteomes" id="UP000186351"/>
    </source>
</evidence>
<reference evidence="3" key="1">
    <citation type="submission" date="2016-04" db="EMBL/GenBank/DDBJ databases">
        <title>Complete Genome Sequences of Twelve Strains of a Stable Defined Moderately Diverse Mouse Microbiota 2 (sDMDMm2).</title>
        <authorList>
            <person name="Uchimura Y."/>
            <person name="Wyss M."/>
            <person name="Brugiroux S."/>
            <person name="Limenitakis J.P."/>
            <person name="Stecher B."/>
            <person name="McCoy K.D."/>
            <person name="Macpherson A.J."/>
        </authorList>
    </citation>
    <scope>NUCLEOTIDE SEQUENCE [LARGE SCALE GENOMIC DNA]</scope>
    <source>
        <strain evidence="3">YL27</strain>
    </source>
</reference>
<feature type="domain" description="Putative acyltransferase ACT14924-like acyltransferase" evidence="1">
    <location>
        <begin position="23"/>
        <end position="284"/>
    </location>
</feature>
<dbReference type="AlphaFoldDB" id="A0A1B1SAC1"/>
<dbReference type="EMBL" id="CP015402">
    <property type="protein sequence ID" value="ANU63731.1"/>
    <property type="molecule type" value="Genomic_DNA"/>
</dbReference>
<name>A0A1B1SAC1_9BACT</name>
<accession>A0A1B1SAC1</accession>